<protein>
    <submittedName>
        <fullName evidence="1">Uncharacterized protein</fullName>
    </submittedName>
</protein>
<reference evidence="1" key="2">
    <citation type="journal article" date="2015" name="Fish Shellfish Immunol.">
        <title>Early steps in the European eel (Anguilla anguilla)-Vibrio vulnificus interaction in the gills: Role of the RtxA13 toxin.</title>
        <authorList>
            <person name="Callol A."/>
            <person name="Pajuelo D."/>
            <person name="Ebbesson L."/>
            <person name="Teles M."/>
            <person name="MacKenzie S."/>
            <person name="Amaro C."/>
        </authorList>
    </citation>
    <scope>NUCLEOTIDE SEQUENCE</scope>
</reference>
<dbReference type="EMBL" id="GBXM01080635">
    <property type="protein sequence ID" value="JAH27942.1"/>
    <property type="molecule type" value="Transcribed_RNA"/>
</dbReference>
<reference evidence="1" key="1">
    <citation type="submission" date="2014-11" db="EMBL/GenBank/DDBJ databases">
        <authorList>
            <person name="Amaro Gonzalez C."/>
        </authorList>
    </citation>
    <scope>NUCLEOTIDE SEQUENCE</scope>
</reference>
<dbReference type="AlphaFoldDB" id="A0A0E9RGL2"/>
<proteinExistence type="predicted"/>
<evidence type="ECO:0000313" key="1">
    <source>
        <dbReference type="EMBL" id="JAH27942.1"/>
    </source>
</evidence>
<organism evidence="1">
    <name type="scientific">Anguilla anguilla</name>
    <name type="common">European freshwater eel</name>
    <name type="synonym">Muraena anguilla</name>
    <dbReference type="NCBI Taxonomy" id="7936"/>
    <lineage>
        <taxon>Eukaryota</taxon>
        <taxon>Metazoa</taxon>
        <taxon>Chordata</taxon>
        <taxon>Craniata</taxon>
        <taxon>Vertebrata</taxon>
        <taxon>Euteleostomi</taxon>
        <taxon>Actinopterygii</taxon>
        <taxon>Neopterygii</taxon>
        <taxon>Teleostei</taxon>
        <taxon>Anguilliformes</taxon>
        <taxon>Anguillidae</taxon>
        <taxon>Anguilla</taxon>
    </lineage>
</organism>
<accession>A0A0E9RGL2</accession>
<name>A0A0E9RGL2_ANGAN</name>
<sequence length="36" mass="3924">MICDHNGTKLHRPLPFKQLTSCKCVLLPFGGAGNLL</sequence>